<dbReference type="EC" id="2.7.1.26" evidence="14"/>
<dbReference type="GO" id="GO:0006747">
    <property type="term" value="P:FAD biosynthetic process"/>
    <property type="evidence" value="ECO:0007669"/>
    <property type="project" value="UniProtKB-UniRule"/>
</dbReference>
<dbReference type="SUPFAM" id="SSF52374">
    <property type="entry name" value="Nucleotidylyl transferase"/>
    <property type="match status" value="1"/>
</dbReference>
<evidence type="ECO:0000256" key="9">
    <source>
        <dbReference type="ARBA" id="ARBA00022827"/>
    </source>
</evidence>
<keyword evidence="6 14" id="KW-0548">Nucleotidyltransferase</keyword>
<proteinExistence type="inferred from homology"/>
<keyword evidence="7 14" id="KW-0547">Nucleotide-binding</keyword>
<dbReference type="STRING" id="1120975.SAMN02746064_00116"/>
<keyword evidence="11" id="KW-0511">Multifunctional enzyme</keyword>
<evidence type="ECO:0000313" key="17">
    <source>
        <dbReference type="Proteomes" id="UP000184251"/>
    </source>
</evidence>
<dbReference type="UniPathway" id="UPA00277">
    <property type="reaction ID" value="UER00407"/>
</dbReference>
<organism evidence="16 17">
    <name type="scientific">Alkalibacter saccharofermentans DSM 14828</name>
    <dbReference type="NCBI Taxonomy" id="1120975"/>
    <lineage>
        <taxon>Bacteria</taxon>
        <taxon>Bacillati</taxon>
        <taxon>Bacillota</taxon>
        <taxon>Clostridia</taxon>
        <taxon>Eubacteriales</taxon>
        <taxon>Eubacteriaceae</taxon>
        <taxon>Alkalibacter</taxon>
    </lineage>
</organism>
<comment type="similarity">
    <text evidence="14">Belongs to the ribF family.</text>
</comment>
<evidence type="ECO:0000256" key="7">
    <source>
        <dbReference type="ARBA" id="ARBA00022741"/>
    </source>
</evidence>
<evidence type="ECO:0000256" key="10">
    <source>
        <dbReference type="ARBA" id="ARBA00022840"/>
    </source>
</evidence>
<sequence length="310" mass="35894">MEIYDWTEIENQKPAAVALGFFDGIHIGHRALIDEMIKIAKEKDLESCLVTFRQHPLTLVFPKFAPKLISSNDEKINVLNQMDIDKLIFIDFTEEIMNFEPEEFIREILVKKLNSKIIVVGFNYNFGKKGKGTPELLVKLKEKYGYDVLVVNPVEKYGHIISSTFIRNLVVNGKVEQIEKYLGRKFSVMGEVVRGKGLGRQYAIPTANITVEEEHILPDAGVYYTNIIVKGVKYQGLTNIGYNPTFENHPFSVETYIYDFDEDIYGETVELIFNNKIRKEKKFTNISDLIKQIRHDIQIVEKKYINKEKQ</sequence>
<dbReference type="AlphaFoldDB" id="A0A1M4S6R7"/>
<keyword evidence="9 14" id="KW-0274">FAD</keyword>
<protein>
    <recommendedName>
        <fullName evidence="14">Riboflavin biosynthesis protein</fullName>
    </recommendedName>
    <domain>
        <recommendedName>
            <fullName evidence="14">Riboflavin kinase</fullName>
            <ecNumber evidence="14">2.7.1.26</ecNumber>
        </recommendedName>
        <alternativeName>
            <fullName evidence="14">Flavokinase</fullName>
        </alternativeName>
    </domain>
    <domain>
        <recommendedName>
            <fullName evidence="14">FMN adenylyltransferase</fullName>
            <ecNumber evidence="14">2.7.7.2</ecNumber>
        </recommendedName>
        <alternativeName>
            <fullName evidence="14">FAD pyrophosphorylase</fullName>
        </alternativeName>
        <alternativeName>
            <fullName evidence="14">FAD synthase</fullName>
        </alternativeName>
    </domain>
</protein>
<keyword evidence="17" id="KW-1185">Reference proteome</keyword>
<dbReference type="SMART" id="SM00904">
    <property type="entry name" value="Flavokinase"/>
    <property type="match status" value="1"/>
</dbReference>
<dbReference type="GO" id="GO:0003919">
    <property type="term" value="F:FMN adenylyltransferase activity"/>
    <property type="evidence" value="ECO:0007669"/>
    <property type="project" value="UniProtKB-UniRule"/>
</dbReference>
<evidence type="ECO:0000256" key="11">
    <source>
        <dbReference type="ARBA" id="ARBA00023268"/>
    </source>
</evidence>
<gene>
    <name evidence="16" type="ORF">SAMN02746064_00116</name>
</gene>
<dbReference type="GO" id="GO:0008531">
    <property type="term" value="F:riboflavin kinase activity"/>
    <property type="evidence" value="ECO:0007669"/>
    <property type="project" value="UniProtKB-UniRule"/>
</dbReference>
<feature type="domain" description="Riboflavin kinase" evidence="15">
    <location>
        <begin position="181"/>
        <end position="305"/>
    </location>
</feature>
<dbReference type="GO" id="GO:0009231">
    <property type="term" value="P:riboflavin biosynthetic process"/>
    <property type="evidence" value="ECO:0007669"/>
    <property type="project" value="InterPro"/>
</dbReference>
<dbReference type="Pfam" id="PF06574">
    <property type="entry name" value="FAD_syn"/>
    <property type="match status" value="1"/>
</dbReference>
<dbReference type="EC" id="2.7.7.2" evidence="14"/>
<keyword evidence="10 14" id="KW-0067">ATP-binding</keyword>
<dbReference type="PANTHER" id="PTHR22749">
    <property type="entry name" value="RIBOFLAVIN KINASE/FMN ADENYLYLTRANSFERASE"/>
    <property type="match status" value="1"/>
</dbReference>
<dbReference type="OrthoDB" id="9803667at2"/>
<dbReference type="InterPro" id="IPR014729">
    <property type="entry name" value="Rossmann-like_a/b/a_fold"/>
</dbReference>
<evidence type="ECO:0000256" key="14">
    <source>
        <dbReference type="PIRNR" id="PIRNR004491"/>
    </source>
</evidence>
<keyword evidence="5 14" id="KW-0808">Transferase</keyword>
<dbReference type="InterPro" id="IPR023468">
    <property type="entry name" value="Riboflavin_kinase"/>
</dbReference>
<keyword evidence="4 14" id="KW-0288">FMN</keyword>
<comment type="catalytic activity">
    <reaction evidence="13 14">
        <text>FMN + ATP + H(+) = FAD + diphosphate</text>
        <dbReference type="Rhea" id="RHEA:17237"/>
        <dbReference type="ChEBI" id="CHEBI:15378"/>
        <dbReference type="ChEBI" id="CHEBI:30616"/>
        <dbReference type="ChEBI" id="CHEBI:33019"/>
        <dbReference type="ChEBI" id="CHEBI:57692"/>
        <dbReference type="ChEBI" id="CHEBI:58210"/>
        <dbReference type="EC" id="2.7.7.2"/>
    </reaction>
</comment>
<evidence type="ECO:0000256" key="3">
    <source>
        <dbReference type="ARBA" id="ARBA00022630"/>
    </source>
</evidence>
<dbReference type="FunFam" id="3.40.50.620:FF:000021">
    <property type="entry name" value="Riboflavin biosynthesis protein"/>
    <property type="match status" value="1"/>
</dbReference>
<comment type="pathway">
    <text evidence="2 14">Cofactor biosynthesis; FMN biosynthesis; FMN from riboflavin (ATP route): step 1/1.</text>
</comment>
<dbReference type="GO" id="GO:0009398">
    <property type="term" value="P:FMN biosynthetic process"/>
    <property type="evidence" value="ECO:0007669"/>
    <property type="project" value="UniProtKB-UniRule"/>
</dbReference>
<dbReference type="SUPFAM" id="SSF82114">
    <property type="entry name" value="Riboflavin kinase-like"/>
    <property type="match status" value="1"/>
</dbReference>
<name>A0A1M4S6R7_9FIRM</name>
<dbReference type="InterPro" id="IPR015865">
    <property type="entry name" value="Riboflavin_kinase_bac/euk"/>
</dbReference>
<dbReference type="InterPro" id="IPR002606">
    <property type="entry name" value="Riboflavin_kinase_bac"/>
</dbReference>
<comment type="catalytic activity">
    <reaction evidence="12 14">
        <text>riboflavin + ATP = FMN + ADP + H(+)</text>
        <dbReference type="Rhea" id="RHEA:14357"/>
        <dbReference type="ChEBI" id="CHEBI:15378"/>
        <dbReference type="ChEBI" id="CHEBI:30616"/>
        <dbReference type="ChEBI" id="CHEBI:57986"/>
        <dbReference type="ChEBI" id="CHEBI:58210"/>
        <dbReference type="ChEBI" id="CHEBI:456216"/>
        <dbReference type="EC" id="2.7.1.26"/>
    </reaction>
</comment>
<dbReference type="NCBIfam" id="NF004162">
    <property type="entry name" value="PRK05627.1-5"/>
    <property type="match status" value="1"/>
</dbReference>
<dbReference type="PIRSF" id="PIRSF004491">
    <property type="entry name" value="FAD_Synth"/>
    <property type="match status" value="1"/>
</dbReference>
<evidence type="ECO:0000256" key="13">
    <source>
        <dbReference type="ARBA" id="ARBA00049494"/>
    </source>
</evidence>
<reference evidence="16 17" key="1">
    <citation type="submission" date="2016-11" db="EMBL/GenBank/DDBJ databases">
        <authorList>
            <person name="Jaros S."/>
            <person name="Januszkiewicz K."/>
            <person name="Wedrychowicz H."/>
        </authorList>
    </citation>
    <scope>NUCLEOTIDE SEQUENCE [LARGE SCALE GENOMIC DNA]</scope>
    <source>
        <strain evidence="16 17">DSM 14828</strain>
    </source>
</reference>
<keyword evidence="3 14" id="KW-0285">Flavoprotein</keyword>
<dbReference type="Gene3D" id="3.40.50.620">
    <property type="entry name" value="HUPs"/>
    <property type="match status" value="1"/>
</dbReference>
<evidence type="ECO:0000256" key="12">
    <source>
        <dbReference type="ARBA" id="ARBA00047880"/>
    </source>
</evidence>
<dbReference type="Gene3D" id="2.40.30.30">
    <property type="entry name" value="Riboflavin kinase-like"/>
    <property type="match status" value="1"/>
</dbReference>
<dbReference type="CDD" id="cd02064">
    <property type="entry name" value="FAD_synthetase_N"/>
    <property type="match status" value="1"/>
</dbReference>
<dbReference type="GO" id="GO:0005524">
    <property type="term" value="F:ATP binding"/>
    <property type="evidence" value="ECO:0007669"/>
    <property type="project" value="UniProtKB-UniRule"/>
</dbReference>
<evidence type="ECO:0000256" key="8">
    <source>
        <dbReference type="ARBA" id="ARBA00022777"/>
    </source>
</evidence>
<dbReference type="EMBL" id="FQTU01000001">
    <property type="protein sequence ID" value="SHE27888.1"/>
    <property type="molecule type" value="Genomic_DNA"/>
</dbReference>
<evidence type="ECO:0000256" key="5">
    <source>
        <dbReference type="ARBA" id="ARBA00022679"/>
    </source>
</evidence>
<dbReference type="UniPathway" id="UPA00276">
    <property type="reaction ID" value="UER00406"/>
</dbReference>
<dbReference type="Proteomes" id="UP000184251">
    <property type="component" value="Unassembled WGS sequence"/>
</dbReference>
<dbReference type="InterPro" id="IPR015864">
    <property type="entry name" value="FAD_synthase"/>
</dbReference>
<dbReference type="PANTHER" id="PTHR22749:SF6">
    <property type="entry name" value="RIBOFLAVIN KINASE"/>
    <property type="match status" value="1"/>
</dbReference>
<evidence type="ECO:0000259" key="15">
    <source>
        <dbReference type="SMART" id="SM00904"/>
    </source>
</evidence>
<evidence type="ECO:0000256" key="2">
    <source>
        <dbReference type="ARBA" id="ARBA00005201"/>
    </source>
</evidence>
<evidence type="ECO:0000256" key="4">
    <source>
        <dbReference type="ARBA" id="ARBA00022643"/>
    </source>
</evidence>
<dbReference type="Pfam" id="PF01687">
    <property type="entry name" value="Flavokinase"/>
    <property type="match status" value="1"/>
</dbReference>
<keyword evidence="8 14" id="KW-0418">Kinase</keyword>
<dbReference type="NCBIfam" id="TIGR00083">
    <property type="entry name" value="ribF"/>
    <property type="match status" value="1"/>
</dbReference>
<dbReference type="InterPro" id="IPR023465">
    <property type="entry name" value="Riboflavin_kinase_dom_sf"/>
</dbReference>
<evidence type="ECO:0000256" key="1">
    <source>
        <dbReference type="ARBA" id="ARBA00004726"/>
    </source>
</evidence>
<accession>A0A1M4S6R7</accession>
<evidence type="ECO:0000256" key="6">
    <source>
        <dbReference type="ARBA" id="ARBA00022695"/>
    </source>
</evidence>
<comment type="pathway">
    <text evidence="1 14">Cofactor biosynthesis; FAD biosynthesis; FAD from FMN: step 1/1.</text>
</comment>
<evidence type="ECO:0000313" key="16">
    <source>
        <dbReference type="EMBL" id="SHE27888.1"/>
    </source>
</evidence>
<dbReference type="RefSeq" id="WP_073269119.1">
    <property type="nucleotide sequence ID" value="NZ_FQTU01000001.1"/>
</dbReference>